<dbReference type="AlphaFoldDB" id="A0A3P7LXZ1"/>
<gene>
    <name evidence="1" type="ORF">SVUK_LOCUS19020</name>
</gene>
<name>A0A3P7LXZ1_STRVU</name>
<sequence>MYKMSWDCELERAAEGYLVNSGKKITEEELAAIPQVANYDARYVLTFIDKEKF</sequence>
<protein>
    <submittedName>
        <fullName evidence="1">Uncharacterized protein</fullName>
    </submittedName>
</protein>
<dbReference type="EMBL" id="UYYB01126946">
    <property type="protein sequence ID" value="VDM84022.1"/>
    <property type="molecule type" value="Genomic_DNA"/>
</dbReference>
<reference evidence="1 2" key="1">
    <citation type="submission" date="2018-11" db="EMBL/GenBank/DDBJ databases">
        <authorList>
            <consortium name="Pathogen Informatics"/>
        </authorList>
    </citation>
    <scope>NUCLEOTIDE SEQUENCE [LARGE SCALE GENOMIC DNA]</scope>
</reference>
<accession>A0A3P7LXZ1</accession>
<organism evidence="1 2">
    <name type="scientific">Strongylus vulgaris</name>
    <name type="common">Blood worm</name>
    <dbReference type="NCBI Taxonomy" id="40348"/>
    <lineage>
        <taxon>Eukaryota</taxon>
        <taxon>Metazoa</taxon>
        <taxon>Ecdysozoa</taxon>
        <taxon>Nematoda</taxon>
        <taxon>Chromadorea</taxon>
        <taxon>Rhabditida</taxon>
        <taxon>Rhabditina</taxon>
        <taxon>Rhabditomorpha</taxon>
        <taxon>Strongyloidea</taxon>
        <taxon>Strongylidae</taxon>
        <taxon>Strongylus</taxon>
    </lineage>
</organism>
<dbReference type="Proteomes" id="UP000270094">
    <property type="component" value="Unassembled WGS sequence"/>
</dbReference>
<proteinExistence type="predicted"/>
<evidence type="ECO:0000313" key="1">
    <source>
        <dbReference type="EMBL" id="VDM84022.1"/>
    </source>
</evidence>
<evidence type="ECO:0000313" key="2">
    <source>
        <dbReference type="Proteomes" id="UP000270094"/>
    </source>
</evidence>
<keyword evidence="2" id="KW-1185">Reference proteome</keyword>